<dbReference type="InterPro" id="IPR035965">
    <property type="entry name" value="PAS-like_dom_sf"/>
</dbReference>
<evidence type="ECO:0000259" key="2">
    <source>
        <dbReference type="PROSITE" id="PS50112"/>
    </source>
</evidence>
<dbReference type="SUPFAM" id="SSF55073">
    <property type="entry name" value="Nucleotide cyclase"/>
    <property type="match status" value="1"/>
</dbReference>
<dbReference type="SUPFAM" id="SSF55781">
    <property type="entry name" value="GAF domain-like"/>
    <property type="match status" value="1"/>
</dbReference>
<dbReference type="Gene3D" id="3.30.450.20">
    <property type="entry name" value="PAS domain"/>
    <property type="match status" value="2"/>
</dbReference>
<evidence type="ECO:0000256" key="1">
    <source>
        <dbReference type="SAM" id="Coils"/>
    </source>
</evidence>
<dbReference type="InterPro" id="IPR043128">
    <property type="entry name" value="Rev_trsase/Diguanyl_cyclase"/>
</dbReference>
<dbReference type="InterPro" id="IPR001633">
    <property type="entry name" value="EAL_dom"/>
</dbReference>
<evidence type="ECO:0000259" key="3">
    <source>
        <dbReference type="PROSITE" id="PS50883"/>
    </source>
</evidence>
<dbReference type="Gene3D" id="3.20.20.450">
    <property type="entry name" value="EAL domain"/>
    <property type="match status" value="1"/>
</dbReference>
<dbReference type="CDD" id="cd01949">
    <property type="entry name" value="GGDEF"/>
    <property type="match status" value="1"/>
</dbReference>
<proteinExistence type="predicted"/>
<dbReference type="SMART" id="SM00065">
    <property type="entry name" value="GAF"/>
    <property type="match status" value="1"/>
</dbReference>
<dbReference type="GO" id="GO:0006355">
    <property type="term" value="P:regulation of DNA-templated transcription"/>
    <property type="evidence" value="ECO:0007669"/>
    <property type="project" value="InterPro"/>
</dbReference>
<dbReference type="SMART" id="SM00267">
    <property type="entry name" value="GGDEF"/>
    <property type="match status" value="1"/>
</dbReference>
<dbReference type="InterPro" id="IPR029787">
    <property type="entry name" value="Nucleotide_cyclase"/>
</dbReference>
<dbReference type="PANTHER" id="PTHR44757:SF2">
    <property type="entry name" value="BIOFILM ARCHITECTURE MAINTENANCE PROTEIN MBAA"/>
    <property type="match status" value="1"/>
</dbReference>
<dbReference type="InterPro" id="IPR000160">
    <property type="entry name" value="GGDEF_dom"/>
</dbReference>
<dbReference type="Pfam" id="PF00563">
    <property type="entry name" value="EAL"/>
    <property type="match status" value="1"/>
</dbReference>
<dbReference type="Gene3D" id="3.30.70.270">
    <property type="match status" value="1"/>
</dbReference>
<feature type="domain" description="PAS" evidence="2">
    <location>
        <begin position="361"/>
        <end position="405"/>
    </location>
</feature>
<dbReference type="EMBL" id="FMJE01000005">
    <property type="protein sequence ID" value="SCM82625.1"/>
    <property type="molecule type" value="Genomic_DNA"/>
</dbReference>
<evidence type="ECO:0000313" key="5">
    <source>
        <dbReference type="EMBL" id="SCM82625.1"/>
    </source>
</evidence>
<evidence type="ECO:0000259" key="4">
    <source>
        <dbReference type="PROSITE" id="PS50887"/>
    </source>
</evidence>
<dbReference type="SMART" id="SM00052">
    <property type="entry name" value="EAL"/>
    <property type="match status" value="1"/>
</dbReference>
<dbReference type="PROSITE" id="PS50883">
    <property type="entry name" value="EAL"/>
    <property type="match status" value="1"/>
</dbReference>
<reference evidence="5" key="1">
    <citation type="submission" date="2016-08" db="EMBL/GenBank/DDBJ databases">
        <authorList>
            <person name="Seilhamer J.J."/>
        </authorList>
    </citation>
    <scope>NUCLEOTIDE SEQUENCE</scope>
    <source>
        <strain evidence="5">86</strain>
    </source>
</reference>
<organism evidence="5">
    <name type="scientific">uncultured Sporomusa sp</name>
    <dbReference type="NCBI Taxonomy" id="307249"/>
    <lineage>
        <taxon>Bacteria</taxon>
        <taxon>Bacillati</taxon>
        <taxon>Bacillota</taxon>
        <taxon>Negativicutes</taxon>
        <taxon>Selenomonadales</taxon>
        <taxon>Sporomusaceae</taxon>
        <taxon>Sporomusa</taxon>
        <taxon>environmental samples</taxon>
    </lineage>
</organism>
<feature type="domain" description="GGDEF" evidence="4">
    <location>
        <begin position="519"/>
        <end position="652"/>
    </location>
</feature>
<dbReference type="InterPro" id="IPR000014">
    <property type="entry name" value="PAS"/>
</dbReference>
<dbReference type="NCBIfam" id="TIGR00254">
    <property type="entry name" value="GGDEF"/>
    <property type="match status" value="1"/>
</dbReference>
<feature type="domain" description="EAL" evidence="3">
    <location>
        <begin position="661"/>
        <end position="915"/>
    </location>
</feature>
<dbReference type="PROSITE" id="PS50887">
    <property type="entry name" value="GGDEF"/>
    <property type="match status" value="1"/>
</dbReference>
<feature type="coiled-coil region" evidence="1">
    <location>
        <begin position="140"/>
        <end position="174"/>
    </location>
</feature>
<gene>
    <name evidence="5" type="ORF">KL86SPO_50396</name>
</gene>
<dbReference type="SUPFAM" id="SSF55785">
    <property type="entry name" value="PYP-like sensor domain (PAS domain)"/>
    <property type="match status" value="2"/>
</dbReference>
<dbReference type="Gene3D" id="3.30.450.40">
    <property type="match status" value="1"/>
</dbReference>
<dbReference type="InterPro" id="IPR001610">
    <property type="entry name" value="PAC"/>
</dbReference>
<dbReference type="InterPro" id="IPR029016">
    <property type="entry name" value="GAF-like_dom_sf"/>
</dbReference>
<dbReference type="Pfam" id="PF13185">
    <property type="entry name" value="GAF_2"/>
    <property type="match status" value="1"/>
</dbReference>
<dbReference type="Pfam" id="PF13426">
    <property type="entry name" value="PAS_9"/>
    <property type="match status" value="1"/>
</dbReference>
<dbReference type="NCBIfam" id="TIGR00229">
    <property type="entry name" value="sensory_box"/>
    <property type="match status" value="2"/>
</dbReference>
<dbReference type="InterPro" id="IPR013767">
    <property type="entry name" value="PAS_fold"/>
</dbReference>
<dbReference type="PROSITE" id="PS50112">
    <property type="entry name" value="PAS"/>
    <property type="match status" value="2"/>
</dbReference>
<dbReference type="PANTHER" id="PTHR44757">
    <property type="entry name" value="DIGUANYLATE CYCLASE DGCP"/>
    <property type="match status" value="1"/>
</dbReference>
<protein>
    <submittedName>
        <fullName evidence="5">Diguanylate cyclase/phosphodiesterase with PAS/PAC sensor(S)</fullName>
    </submittedName>
</protein>
<dbReference type="SUPFAM" id="SSF141868">
    <property type="entry name" value="EAL domain-like"/>
    <property type="match status" value="1"/>
</dbReference>
<name>A0A212LYG0_9FIRM</name>
<dbReference type="CDD" id="cd01948">
    <property type="entry name" value="EAL"/>
    <property type="match status" value="1"/>
</dbReference>
<feature type="coiled-coil region" evidence="1">
    <location>
        <begin position="330"/>
        <end position="364"/>
    </location>
</feature>
<dbReference type="AlphaFoldDB" id="A0A212LYG0"/>
<sequence length="917" mass="102534">MVTDMIDLDNDTIYRNIMEQMRDIILVVDTNGNILITNTAAVHAYGYSRDELCGMQIYELRSPETRAAVDAQLKIAQQAGILFRTVHMRRTGETFPVEVSSQRVRLLHKEAVISVVRDITATVTMETAIRQSEGNYRYLHEELTTAYEELAASEEELRQQLDELLAREQAIHRRNIVLASLHETALKLMQKTNLHDILRLIAASAAKLLGTTHSYINLVDEEKGIFCSEIGLGHYAQLVGRDIKLTEGISGQVYKTGEIVVLDDYSTWEHRLPDPLFDLVHSVAYVPMKAGDQVIGTFSVGFLNQEQSFSDEDIAFLGRFADLAAIAVQNSQLVSALKRSEQELREKNAELTAAHEELLASEAKYRAIFEAASDGIFIHDAETGEILDINEKACTMHGYTREDVLAGGFGIFDTGEPQFNGDDARRRMEHTVAGKSQLFAWKNKHKAGHPIWMEVNLQRAVIDQKERILAIVRDISERKAQEQVIQRLAYHDALTGLPNRAYLREFLNLEMEKAQQGETLGAVLFIDLDNLKTINDTFGHSYGDEVIIKTGSYICAAMQERAFVARIGGDEFIVVLPGEANRGKIRNIAAGMVKLLERDYELGTSRAYMSASIGIACYPDDGDTTEDILKKADLALYAAKGNGKNTWHFYETDLQKTADEDMLIKQGLREAIKRNELYLHYQPLGNPHTLAVVGFEALLRWNSAELGPVSPGRFIPLAEENGTIQTIGEWVIGEACRFARRLADRGKSHLRVAVNVSPRQLAAENFVHLVREAIRTAGINAGQLEIEITENALIVSMEDSIQKLKALRTLGIRLSLDDFGSGYCSLTYLKNLPVETLKIDKLFIDDIESDADQLRFVNSIVSMAQLQGLSVVAEGVETELQLNKVRQCQCDFIQGYIFCRPLPETDAMLFLSNTGAN</sequence>
<accession>A0A212LYG0</accession>
<dbReference type="InterPro" id="IPR035919">
    <property type="entry name" value="EAL_sf"/>
</dbReference>
<feature type="domain" description="PAS" evidence="2">
    <location>
        <begin position="10"/>
        <end position="80"/>
    </location>
</feature>
<dbReference type="SMART" id="SM00091">
    <property type="entry name" value="PAS"/>
    <property type="match status" value="2"/>
</dbReference>
<dbReference type="InterPro" id="IPR052155">
    <property type="entry name" value="Biofilm_reg_signaling"/>
</dbReference>
<keyword evidence="1" id="KW-0175">Coiled coil</keyword>
<dbReference type="Pfam" id="PF00989">
    <property type="entry name" value="PAS"/>
    <property type="match status" value="1"/>
</dbReference>
<dbReference type="CDD" id="cd00130">
    <property type="entry name" value="PAS"/>
    <property type="match status" value="2"/>
</dbReference>
<dbReference type="InterPro" id="IPR003018">
    <property type="entry name" value="GAF"/>
</dbReference>
<dbReference type="Pfam" id="PF00990">
    <property type="entry name" value="GGDEF"/>
    <property type="match status" value="1"/>
</dbReference>
<dbReference type="SMART" id="SM00086">
    <property type="entry name" value="PAC"/>
    <property type="match status" value="2"/>
</dbReference>